<proteinExistence type="predicted"/>
<dbReference type="GO" id="GO:0043565">
    <property type="term" value="F:sequence-specific DNA binding"/>
    <property type="evidence" value="ECO:0007669"/>
    <property type="project" value="InterPro"/>
</dbReference>
<dbReference type="InterPro" id="IPR020449">
    <property type="entry name" value="Tscrpt_reg_AraC-type_HTH"/>
</dbReference>
<gene>
    <name evidence="6" type="ORF">DFP97_109228</name>
</gene>
<dbReference type="PROSITE" id="PS00041">
    <property type="entry name" value="HTH_ARAC_FAMILY_1"/>
    <property type="match status" value="1"/>
</dbReference>
<dbReference type="Pfam" id="PF12833">
    <property type="entry name" value="HTH_18"/>
    <property type="match status" value="1"/>
</dbReference>
<protein>
    <submittedName>
        <fullName evidence="6">Helix-turn-helix protein</fullName>
    </submittedName>
</protein>
<dbReference type="SUPFAM" id="SSF46689">
    <property type="entry name" value="Homeodomain-like"/>
    <property type="match status" value="1"/>
</dbReference>
<comment type="caution">
    <text evidence="6">The sequence shown here is derived from an EMBL/GenBank/DDBJ whole genome shotgun (WGS) entry which is preliminary data.</text>
</comment>
<dbReference type="PANTHER" id="PTHR43280">
    <property type="entry name" value="ARAC-FAMILY TRANSCRIPTIONAL REGULATOR"/>
    <property type="match status" value="1"/>
</dbReference>
<dbReference type="EMBL" id="QPJD01000009">
    <property type="protein sequence ID" value="RCW46578.1"/>
    <property type="molecule type" value="Genomic_DNA"/>
</dbReference>
<dbReference type="InterPro" id="IPR018062">
    <property type="entry name" value="HTH_AraC-typ_CS"/>
</dbReference>
<dbReference type="PANTHER" id="PTHR43280:SF28">
    <property type="entry name" value="HTH-TYPE TRANSCRIPTIONAL ACTIVATOR RHAS"/>
    <property type="match status" value="1"/>
</dbReference>
<dbReference type="SMART" id="SM00342">
    <property type="entry name" value="HTH_ARAC"/>
    <property type="match status" value="1"/>
</dbReference>
<evidence type="ECO:0000256" key="1">
    <source>
        <dbReference type="ARBA" id="ARBA00023015"/>
    </source>
</evidence>
<name>A0A368W1P6_9BACL</name>
<keyword evidence="7" id="KW-1185">Reference proteome</keyword>
<evidence type="ECO:0000313" key="7">
    <source>
        <dbReference type="Proteomes" id="UP000252415"/>
    </source>
</evidence>
<organism evidence="6 7">
    <name type="scientific">Paenibacillus prosopidis</name>
    <dbReference type="NCBI Taxonomy" id="630520"/>
    <lineage>
        <taxon>Bacteria</taxon>
        <taxon>Bacillati</taxon>
        <taxon>Bacillota</taxon>
        <taxon>Bacilli</taxon>
        <taxon>Bacillales</taxon>
        <taxon>Paenibacillaceae</taxon>
        <taxon>Paenibacillus</taxon>
    </lineage>
</organism>
<dbReference type="PRINTS" id="PR00032">
    <property type="entry name" value="HTHARAC"/>
</dbReference>
<feature type="domain" description="HTH araC/xylS-type" evidence="5">
    <location>
        <begin position="643"/>
        <end position="742"/>
    </location>
</feature>
<keyword evidence="4" id="KW-1133">Transmembrane helix</keyword>
<evidence type="ECO:0000256" key="4">
    <source>
        <dbReference type="SAM" id="Phobius"/>
    </source>
</evidence>
<dbReference type="Proteomes" id="UP000252415">
    <property type="component" value="Unassembled WGS sequence"/>
</dbReference>
<dbReference type="PROSITE" id="PS01124">
    <property type="entry name" value="HTH_ARAC_FAMILY_2"/>
    <property type="match status" value="1"/>
</dbReference>
<keyword evidence="3" id="KW-0804">Transcription</keyword>
<dbReference type="OrthoDB" id="1877256at2"/>
<keyword evidence="4" id="KW-0812">Transmembrane</keyword>
<dbReference type="Gene3D" id="1.10.10.60">
    <property type="entry name" value="Homeodomain-like"/>
    <property type="match status" value="2"/>
</dbReference>
<feature type="transmembrane region" description="Helical" evidence="4">
    <location>
        <begin position="12"/>
        <end position="32"/>
    </location>
</feature>
<evidence type="ECO:0000259" key="5">
    <source>
        <dbReference type="PROSITE" id="PS01124"/>
    </source>
</evidence>
<dbReference type="InterPro" id="IPR009057">
    <property type="entry name" value="Homeodomain-like_sf"/>
</dbReference>
<keyword evidence="2" id="KW-0238">DNA-binding</keyword>
<dbReference type="InterPro" id="IPR018060">
    <property type="entry name" value="HTH_AraC"/>
</dbReference>
<dbReference type="AlphaFoldDB" id="A0A368W1P6"/>
<dbReference type="RefSeq" id="WP_114381214.1">
    <property type="nucleotide sequence ID" value="NZ_QPJD01000009.1"/>
</dbReference>
<feature type="transmembrane region" description="Helical" evidence="4">
    <location>
        <begin position="260"/>
        <end position="288"/>
    </location>
</feature>
<reference evidence="6 7" key="1">
    <citation type="submission" date="2018-07" db="EMBL/GenBank/DDBJ databases">
        <title>Genomic Encyclopedia of Type Strains, Phase III (KMG-III): the genomes of soil and plant-associated and newly described type strains.</title>
        <authorList>
            <person name="Whitman W."/>
        </authorList>
    </citation>
    <scope>NUCLEOTIDE SEQUENCE [LARGE SCALE GENOMIC DNA]</scope>
    <source>
        <strain evidence="6 7">CECT 7506</strain>
    </source>
</reference>
<evidence type="ECO:0000256" key="2">
    <source>
        <dbReference type="ARBA" id="ARBA00023125"/>
    </source>
</evidence>
<sequence length="755" mass="87890">MKKNWYRRMLLSYFPVFLFTVTMLIFLSFIVVNEISHKETVKADRISTGYIIDTVSRSLKGIERNVLEEMEKNERYRDFLNIELTREKRQVLFDVVDSMRTLIANDSLIDSIYVYRNEDKQVLTRSGLVEWDEFADRAFIEQALANPEYQGWSPIRTYHELSMENDRRVISMYKREPLPFGTEGFVVINVNMYAVERMIHSMNNDDLSFLDIRDDAGNLLFSTLTTTINDEGQEDGKVLNRIRSDLLGWTFESGIAAGQLFVWVSVISYVWIVIGLLTVVFAIFYIIYITRKNYKPIRVMMNRIESIQLRNDGFGIKMDELSIIDQTLDSLIQQTADYEKQQRENLLVSRRQLFLDIVQGERLDDLEERLLNLKLLPDNTSFGQFAFIVVEIGHYGDFRSGYSVHDQNTLKFALTNVLQELARDDGMHGWAEWIGESRMGIIVGIGGEDQSAKERIRLFADKGRTWVSEHLRMSLQFGVGPVKQGWNRIELSYKAAVEAMQHKLSLGKESVIMSDDLPGDAGRRWYKYLQMAAELVREFRLSTGEWRVHLERMFESLESDCLKDEDIRMLLQTMMDMLGSELGEISDDLLDYFRGDKADVRKKTVEETVSLEQMKALFFEHLTDIYRAYVAFCETKNHRAMINEMKAYIEENFVDPDLSLKHLSDRFHISGKYASYLFKEEFNMKFVDFIVKLRMERAEELLAETEEPVQNIALQVGYANSITFGRVFKRVIGVTPGDYRKLKLKPGKARQSASF</sequence>
<accession>A0A368W1P6</accession>
<keyword evidence="4" id="KW-0472">Membrane</keyword>
<evidence type="ECO:0000313" key="6">
    <source>
        <dbReference type="EMBL" id="RCW46578.1"/>
    </source>
</evidence>
<keyword evidence="1" id="KW-0805">Transcription regulation</keyword>
<evidence type="ECO:0000256" key="3">
    <source>
        <dbReference type="ARBA" id="ARBA00023163"/>
    </source>
</evidence>
<dbReference type="GO" id="GO:0003700">
    <property type="term" value="F:DNA-binding transcription factor activity"/>
    <property type="evidence" value="ECO:0007669"/>
    <property type="project" value="InterPro"/>
</dbReference>